<dbReference type="Gene3D" id="3.30.830.10">
    <property type="entry name" value="Metalloenzyme, LuxS/M16 peptidase-like"/>
    <property type="match status" value="2"/>
</dbReference>
<evidence type="ECO:0000313" key="1">
    <source>
        <dbReference type="EMBL" id="CAA9346352.1"/>
    </source>
</evidence>
<dbReference type="AlphaFoldDB" id="A0A6J4M175"/>
<dbReference type="GO" id="GO:0046872">
    <property type="term" value="F:metal ion binding"/>
    <property type="evidence" value="ECO:0007669"/>
    <property type="project" value="InterPro"/>
</dbReference>
<organism evidence="1">
    <name type="scientific">uncultured Gemmatimonadota bacterium</name>
    <dbReference type="NCBI Taxonomy" id="203437"/>
    <lineage>
        <taxon>Bacteria</taxon>
        <taxon>Pseudomonadati</taxon>
        <taxon>Gemmatimonadota</taxon>
        <taxon>environmental samples</taxon>
    </lineage>
</organism>
<gene>
    <name evidence="1" type="ORF">AVDCRST_MAG68-3339</name>
</gene>
<dbReference type="InterPro" id="IPR011249">
    <property type="entry name" value="Metalloenz_LuxS/M16"/>
</dbReference>
<reference evidence="1" key="1">
    <citation type="submission" date="2020-02" db="EMBL/GenBank/DDBJ databases">
        <authorList>
            <person name="Meier V. D."/>
        </authorList>
    </citation>
    <scope>NUCLEOTIDE SEQUENCE</scope>
    <source>
        <strain evidence="1">AVDCRST_MAG68</strain>
    </source>
</reference>
<proteinExistence type="predicted"/>
<dbReference type="EMBL" id="CADCTW010000159">
    <property type="protein sequence ID" value="CAA9346352.1"/>
    <property type="molecule type" value="Genomic_DNA"/>
</dbReference>
<evidence type="ECO:0008006" key="2">
    <source>
        <dbReference type="Google" id="ProtNLM"/>
    </source>
</evidence>
<dbReference type="SUPFAM" id="SSF63411">
    <property type="entry name" value="LuxS/MPP-like metallohydrolase"/>
    <property type="match status" value="2"/>
</dbReference>
<name>A0A6J4M175_9BACT</name>
<protein>
    <recommendedName>
        <fullName evidence="2">Peptidase M16 C-terminal domain-containing protein</fullName>
    </recommendedName>
</protein>
<accession>A0A6J4M175</accession>
<sequence>MLTILMMAALAGDTVPAVTVHRQPALPVVALRMALLADDPQGFAGAGHLIQHLHLPAMEEQAARVGGRVQALRTSDALVYTVTGPAAELDFLAGVLRGALNVPRPAQPQLLMALNTLAEERGAERETAASYVRAALRQGVFPGELPAAGTAASARRLETAPLEALWGEMYSPGRLAVVAVGDVGAEQVTRALRGLPAAAGERLAEAMPDTAPSLAADTPQATRAWVGWAASAPADDAASLSVAARLLGNRLRRGMTGSTVEVEHWWTHRGHALAIVVATPGPRAAAARRTVSGALATTLGALDAEAVRDAVAGVRRDLLFFSRTPERMAEVLGAFADRGGEPDAAQRFFAALDGVTEASVRAALEGVRASEPVTVGIAPQRLVPN</sequence>